<comment type="similarity">
    <text evidence="1 12">Belongs to the RNase T2 family.</text>
</comment>
<evidence type="ECO:0000256" key="1">
    <source>
        <dbReference type="ARBA" id="ARBA00007469"/>
    </source>
</evidence>
<dbReference type="OrthoDB" id="435754at2759"/>
<keyword evidence="6" id="KW-0378">Hydrolase</keyword>
<accession>A0A811P2Q7</accession>
<dbReference type="AlphaFoldDB" id="A0A811P2Q7"/>
<dbReference type="InterPro" id="IPR036430">
    <property type="entry name" value="RNase_T2-like_sf"/>
</dbReference>
<evidence type="ECO:0000313" key="15">
    <source>
        <dbReference type="Proteomes" id="UP000604825"/>
    </source>
</evidence>
<dbReference type="InterPro" id="IPR033130">
    <property type="entry name" value="RNase_T2_His_AS_2"/>
</dbReference>
<organism evidence="14 15">
    <name type="scientific">Miscanthus lutarioriparius</name>
    <dbReference type="NCBI Taxonomy" id="422564"/>
    <lineage>
        <taxon>Eukaryota</taxon>
        <taxon>Viridiplantae</taxon>
        <taxon>Streptophyta</taxon>
        <taxon>Embryophyta</taxon>
        <taxon>Tracheophyta</taxon>
        <taxon>Spermatophyta</taxon>
        <taxon>Magnoliopsida</taxon>
        <taxon>Liliopsida</taxon>
        <taxon>Poales</taxon>
        <taxon>Poaceae</taxon>
        <taxon>PACMAD clade</taxon>
        <taxon>Panicoideae</taxon>
        <taxon>Andropogonodae</taxon>
        <taxon>Andropogoneae</taxon>
        <taxon>Saccharinae</taxon>
        <taxon>Miscanthus</taxon>
    </lineage>
</organism>
<gene>
    <name evidence="14" type="ORF">NCGR_LOCUS23750</name>
</gene>
<sequence length="404" mass="45993">MTTARTAACVLAAWVLVAAGLADLGSARAPLGSKPQREFDYFALSLQWPGTICASTRHCCATNGCCRSEPLQTFTIHGLWPDYDDGTWPSCCRRTQFDMDKILPLKEVLDKYWPSLYCSKSGTCFSGKGLFWAHEWEKHGTCSAPVVQDELQYFTIALDLYFKYNVTEMLSSGGIQVSNGKEYALSDVIDTIKHAFGGSPQIVCKSGSVQELRLCFDKELKPRDCLTTSLTIGSVSKSKHCPRYITLPTYDPLVLANSTVEVMSQFDEFELYGVVRKEIWYRPDMYFYRDMLYMLARNKKINETRQVWADLKSEDVLFDQHTYGDIVRAFCDAGLTDLAMEIYEDMRSSPDPPLSLPFRVILKGLVPYPELREKIKQDFLELFPDMIVYDPPDTLSDIDEEFKF</sequence>
<keyword evidence="7" id="KW-0809">Transit peptide</keyword>
<dbReference type="PROSITE" id="PS00530">
    <property type="entry name" value="RNASE_T2_1"/>
    <property type="match status" value="1"/>
</dbReference>
<keyword evidence="3 13" id="KW-0732">Signal</keyword>
<keyword evidence="9" id="KW-0456">Lyase</keyword>
<comment type="caution">
    <text evidence="14">The sequence shown here is derived from an EMBL/GenBank/DDBJ whole genome shotgun (WGS) entry which is preliminary data.</text>
</comment>
<feature type="chain" id="PRO_5032362816" evidence="13">
    <location>
        <begin position="28"/>
        <end position="404"/>
    </location>
</feature>
<dbReference type="InterPro" id="IPR002885">
    <property type="entry name" value="PPR_rpt"/>
</dbReference>
<protein>
    <submittedName>
        <fullName evidence="14">Uncharacterized protein</fullName>
    </submittedName>
</protein>
<keyword evidence="2" id="KW-0540">Nuclease</keyword>
<dbReference type="PANTHER" id="PTHR46870:SF1">
    <property type="entry name" value="OS03G0297700 PROTEIN"/>
    <property type="match status" value="1"/>
</dbReference>
<dbReference type="SUPFAM" id="SSF55895">
    <property type="entry name" value="Ribonuclease Rh-like"/>
    <property type="match status" value="1"/>
</dbReference>
<dbReference type="PANTHER" id="PTHR46870">
    <property type="entry name" value="PROTEIN THYLAKOID ASSEMBLY 8-LIKE, CHLOROPLASTIC"/>
    <property type="match status" value="1"/>
</dbReference>
<feature type="active site" evidence="10">
    <location>
        <position position="139"/>
    </location>
</feature>
<dbReference type="GO" id="GO:0003723">
    <property type="term" value="F:RNA binding"/>
    <property type="evidence" value="ECO:0007669"/>
    <property type="project" value="InterPro"/>
</dbReference>
<feature type="active site" evidence="10">
    <location>
        <position position="135"/>
    </location>
</feature>
<feature type="signal peptide" evidence="13">
    <location>
        <begin position="1"/>
        <end position="27"/>
    </location>
</feature>
<dbReference type="Gene3D" id="1.25.40.10">
    <property type="entry name" value="Tetratricopeptide repeat domain"/>
    <property type="match status" value="1"/>
</dbReference>
<feature type="repeat" description="PPR" evidence="11">
    <location>
        <begin position="319"/>
        <end position="353"/>
    </location>
</feature>
<dbReference type="PROSITE" id="PS51375">
    <property type="entry name" value="PPR"/>
    <property type="match status" value="1"/>
</dbReference>
<dbReference type="GO" id="GO:0033897">
    <property type="term" value="F:ribonuclease T2 activity"/>
    <property type="evidence" value="ECO:0007669"/>
    <property type="project" value="InterPro"/>
</dbReference>
<keyword evidence="8" id="KW-1015">Disulfide bond</keyword>
<evidence type="ECO:0000256" key="2">
    <source>
        <dbReference type="ARBA" id="ARBA00022722"/>
    </source>
</evidence>
<keyword evidence="15" id="KW-1185">Reference proteome</keyword>
<evidence type="ECO:0000256" key="5">
    <source>
        <dbReference type="ARBA" id="ARBA00022759"/>
    </source>
</evidence>
<proteinExistence type="inferred from homology"/>
<feature type="active site" evidence="10">
    <location>
        <position position="77"/>
    </location>
</feature>
<dbReference type="FunFam" id="3.90.730.10:FF:000007">
    <property type="entry name" value="Ribonuclease T2"/>
    <property type="match status" value="1"/>
</dbReference>
<evidence type="ECO:0000256" key="9">
    <source>
        <dbReference type="ARBA" id="ARBA00023239"/>
    </source>
</evidence>
<dbReference type="NCBIfam" id="TIGR00756">
    <property type="entry name" value="PPR"/>
    <property type="match status" value="1"/>
</dbReference>
<evidence type="ECO:0000256" key="6">
    <source>
        <dbReference type="ARBA" id="ARBA00022801"/>
    </source>
</evidence>
<evidence type="ECO:0000256" key="13">
    <source>
        <dbReference type="SAM" id="SignalP"/>
    </source>
</evidence>
<evidence type="ECO:0000313" key="14">
    <source>
        <dbReference type="EMBL" id="CAD6235562.1"/>
    </source>
</evidence>
<evidence type="ECO:0000256" key="8">
    <source>
        <dbReference type="ARBA" id="ARBA00023157"/>
    </source>
</evidence>
<dbReference type="InterPro" id="IPR044795">
    <property type="entry name" value="THA8L-like"/>
</dbReference>
<reference evidence="14" key="1">
    <citation type="submission" date="2020-10" db="EMBL/GenBank/DDBJ databases">
        <authorList>
            <person name="Han B."/>
            <person name="Lu T."/>
            <person name="Zhao Q."/>
            <person name="Huang X."/>
            <person name="Zhao Y."/>
        </authorList>
    </citation>
    <scope>NUCLEOTIDE SEQUENCE</scope>
</reference>
<evidence type="ECO:0000256" key="7">
    <source>
        <dbReference type="ARBA" id="ARBA00022946"/>
    </source>
</evidence>
<evidence type="ECO:0000256" key="10">
    <source>
        <dbReference type="PIRSR" id="PIRSR633697-1"/>
    </source>
</evidence>
<keyword evidence="4" id="KW-0677">Repeat</keyword>
<evidence type="ECO:0000256" key="11">
    <source>
        <dbReference type="PROSITE-ProRule" id="PRU00708"/>
    </source>
</evidence>
<dbReference type="Gene3D" id="3.90.730.10">
    <property type="entry name" value="Ribonuclease T2-like"/>
    <property type="match status" value="1"/>
</dbReference>
<dbReference type="InterPro" id="IPR011990">
    <property type="entry name" value="TPR-like_helical_dom_sf"/>
</dbReference>
<dbReference type="InterPro" id="IPR018188">
    <property type="entry name" value="RNase_T2_His_AS_1"/>
</dbReference>
<dbReference type="Pfam" id="PF00445">
    <property type="entry name" value="Ribonuclease_T2"/>
    <property type="match status" value="1"/>
</dbReference>
<dbReference type="PROSITE" id="PS00531">
    <property type="entry name" value="RNASE_T2_2"/>
    <property type="match status" value="1"/>
</dbReference>
<dbReference type="CDD" id="cd01061">
    <property type="entry name" value="RNase_T2_euk"/>
    <property type="match status" value="1"/>
</dbReference>
<dbReference type="GO" id="GO:0016787">
    <property type="term" value="F:hydrolase activity"/>
    <property type="evidence" value="ECO:0007669"/>
    <property type="project" value="UniProtKB-KW"/>
</dbReference>
<keyword evidence="5" id="KW-0255">Endonuclease</keyword>
<dbReference type="InterPro" id="IPR033697">
    <property type="entry name" value="Ribonuclease_T2_eukaryotic"/>
</dbReference>
<name>A0A811P2Q7_9POAL</name>
<evidence type="ECO:0000256" key="4">
    <source>
        <dbReference type="ARBA" id="ARBA00022737"/>
    </source>
</evidence>
<dbReference type="EMBL" id="CAJGYO010000006">
    <property type="protein sequence ID" value="CAD6235562.1"/>
    <property type="molecule type" value="Genomic_DNA"/>
</dbReference>
<dbReference type="Proteomes" id="UP000604825">
    <property type="component" value="Unassembled WGS sequence"/>
</dbReference>
<evidence type="ECO:0000256" key="12">
    <source>
        <dbReference type="RuleBase" id="RU004328"/>
    </source>
</evidence>
<evidence type="ECO:0000256" key="3">
    <source>
        <dbReference type="ARBA" id="ARBA00022729"/>
    </source>
</evidence>
<dbReference type="InterPro" id="IPR001568">
    <property type="entry name" value="RNase_T2-like"/>
</dbReference>